<dbReference type="PANTHER" id="PTHR10826">
    <property type="entry name" value="COMPLEMENT COMPONENT 1"/>
    <property type="match status" value="1"/>
</dbReference>
<dbReference type="GO" id="GO:0005759">
    <property type="term" value="C:mitochondrial matrix"/>
    <property type="evidence" value="ECO:0007669"/>
    <property type="project" value="InterPro"/>
</dbReference>
<evidence type="ECO:0000313" key="2">
    <source>
        <dbReference type="EMBL" id="KAD3336276.1"/>
    </source>
</evidence>
<protein>
    <submittedName>
        <fullName evidence="2">Uncharacterized protein</fullName>
    </submittedName>
</protein>
<accession>A0A5N6M780</accession>
<dbReference type="SUPFAM" id="SSF54529">
    <property type="entry name" value="Mitochondrial glycoprotein MAM33-like"/>
    <property type="match status" value="1"/>
</dbReference>
<dbReference type="PANTHER" id="PTHR10826:SF1">
    <property type="entry name" value="COMPLEMENT COMPONENT 1 Q SUBCOMPONENT-BINDING PROTEIN, MITOCHONDRIAL"/>
    <property type="match status" value="1"/>
</dbReference>
<sequence>MSKVATLLQKGKKAVQDLDLIKVLQSEIRHELSNDLYKNETGSLGDFVIDWDSPHSKDMILRKKCESGEEIAVSALLGEETFVEDNLYPKEANMKVCIKKNGLSSMLQFDCTVSDEGQNKIDFHIQNAYYLKSPTILGTSVYRGPIFRAEAIPNLQRNKEQPHHLSSPPHPPQGAGAVHKMAAKTGSHDGIKLTSFNQCFQDWNG</sequence>
<evidence type="ECO:0000313" key="3">
    <source>
        <dbReference type="Proteomes" id="UP000326396"/>
    </source>
</evidence>
<evidence type="ECO:0000256" key="1">
    <source>
        <dbReference type="SAM" id="MobiDB-lite"/>
    </source>
</evidence>
<gene>
    <name evidence="2" type="ORF">E3N88_31795</name>
</gene>
<dbReference type="Proteomes" id="UP000326396">
    <property type="component" value="Linkage Group LG6"/>
</dbReference>
<dbReference type="InterPro" id="IPR003428">
    <property type="entry name" value="MAM33"/>
</dbReference>
<dbReference type="Gene3D" id="3.10.280.10">
    <property type="entry name" value="Mitochondrial glycoprotein"/>
    <property type="match status" value="1"/>
</dbReference>
<dbReference type="EMBL" id="SZYD01000016">
    <property type="protein sequence ID" value="KAD3336276.1"/>
    <property type="molecule type" value="Genomic_DNA"/>
</dbReference>
<reference evidence="2 3" key="1">
    <citation type="submission" date="2019-05" db="EMBL/GenBank/DDBJ databases">
        <title>Mikania micrantha, genome provides insights into the molecular mechanism of rapid growth.</title>
        <authorList>
            <person name="Liu B."/>
        </authorList>
    </citation>
    <scope>NUCLEOTIDE SEQUENCE [LARGE SCALE GENOMIC DNA]</scope>
    <source>
        <strain evidence="2">NLD-2019</strain>
        <tissue evidence="2">Leaf</tissue>
    </source>
</reference>
<organism evidence="2 3">
    <name type="scientific">Mikania micrantha</name>
    <name type="common">bitter vine</name>
    <dbReference type="NCBI Taxonomy" id="192012"/>
    <lineage>
        <taxon>Eukaryota</taxon>
        <taxon>Viridiplantae</taxon>
        <taxon>Streptophyta</taxon>
        <taxon>Embryophyta</taxon>
        <taxon>Tracheophyta</taxon>
        <taxon>Spermatophyta</taxon>
        <taxon>Magnoliopsida</taxon>
        <taxon>eudicotyledons</taxon>
        <taxon>Gunneridae</taxon>
        <taxon>Pentapetalae</taxon>
        <taxon>asterids</taxon>
        <taxon>campanulids</taxon>
        <taxon>Asterales</taxon>
        <taxon>Asteraceae</taxon>
        <taxon>Asteroideae</taxon>
        <taxon>Heliantheae alliance</taxon>
        <taxon>Eupatorieae</taxon>
        <taxon>Mikania</taxon>
    </lineage>
</organism>
<dbReference type="InterPro" id="IPR036561">
    <property type="entry name" value="MAM33_sf"/>
</dbReference>
<dbReference type="AlphaFoldDB" id="A0A5N6M780"/>
<feature type="region of interest" description="Disordered" evidence="1">
    <location>
        <begin position="158"/>
        <end position="183"/>
    </location>
</feature>
<keyword evidence="3" id="KW-1185">Reference proteome</keyword>
<proteinExistence type="predicted"/>
<name>A0A5N6M780_9ASTR</name>
<dbReference type="OrthoDB" id="278212at2759"/>
<comment type="caution">
    <text evidence="2">The sequence shown here is derived from an EMBL/GenBank/DDBJ whole genome shotgun (WGS) entry which is preliminary data.</text>
</comment>